<organism evidence="3">
    <name type="scientific">Selaginella moellendorffii</name>
    <name type="common">Spikemoss</name>
    <dbReference type="NCBI Taxonomy" id="88036"/>
    <lineage>
        <taxon>Eukaryota</taxon>
        <taxon>Viridiplantae</taxon>
        <taxon>Streptophyta</taxon>
        <taxon>Embryophyta</taxon>
        <taxon>Tracheophyta</taxon>
        <taxon>Lycopodiopsida</taxon>
        <taxon>Selaginellales</taxon>
        <taxon>Selaginellaceae</taxon>
        <taxon>Selaginella</taxon>
    </lineage>
</organism>
<accession>D8RX87</accession>
<keyword evidence="3" id="KW-1185">Reference proteome</keyword>
<keyword evidence="1" id="KW-0812">Transmembrane</keyword>
<sequence>MCTTVQFIYHLAYMCIYEDDTKDPISMEIQNGTPLNLDCAACPWVAAPAFLNALRKFLKEFNTRKRLMTLKTFHFAGVASMKNARHSLQNMLPKVIVKCDCFQTLDAVMGTEGVDGSEMTSNHIFETVEVWVAKMKNSVLILASFEKTTDHVFTGSVSAENRCRSARGSSKVSRGRSEPWQPRRGIDECLAHVYWWQAGVHRHIFHSPASRSSKNFYSQLTGSQGLLEDLMVLPPLVPAVDQESSKLIVCFRDDDSAMPPELLDRDLRDFGVRTNLQMRYSPWAVDMINGMGTCDKKTLKKSNGGPSYLVLSVKRLLFSTVLPLFLCLDGERCLVKKEGSPAGIVALFAASMAVMFTAALYHNI</sequence>
<dbReference type="InParanoid" id="D8RX87"/>
<dbReference type="Gramene" id="EFJ23394">
    <property type="protein sequence ID" value="EFJ23394"/>
    <property type="gene ID" value="SELMODRAFT_442927"/>
</dbReference>
<protein>
    <recommendedName>
        <fullName evidence="4">DNA-directed RNA polymerase</fullName>
    </recommendedName>
</protein>
<evidence type="ECO:0000313" key="2">
    <source>
        <dbReference type="EMBL" id="EFJ23394.1"/>
    </source>
</evidence>
<reference evidence="2 3" key="1">
    <citation type="journal article" date="2011" name="Science">
        <title>The Selaginella genome identifies genetic changes associated with the evolution of vascular plants.</title>
        <authorList>
            <person name="Banks J.A."/>
            <person name="Nishiyama T."/>
            <person name="Hasebe M."/>
            <person name="Bowman J.L."/>
            <person name="Gribskov M."/>
            <person name="dePamphilis C."/>
            <person name="Albert V.A."/>
            <person name="Aono N."/>
            <person name="Aoyama T."/>
            <person name="Ambrose B.A."/>
            <person name="Ashton N.W."/>
            <person name="Axtell M.J."/>
            <person name="Barker E."/>
            <person name="Barker M.S."/>
            <person name="Bennetzen J.L."/>
            <person name="Bonawitz N.D."/>
            <person name="Chapple C."/>
            <person name="Cheng C."/>
            <person name="Correa L.G."/>
            <person name="Dacre M."/>
            <person name="DeBarry J."/>
            <person name="Dreyer I."/>
            <person name="Elias M."/>
            <person name="Engstrom E.M."/>
            <person name="Estelle M."/>
            <person name="Feng L."/>
            <person name="Finet C."/>
            <person name="Floyd S.K."/>
            <person name="Frommer W.B."/>
            <person name="Fujita T."/>
            <person name="Gramzow L."/>
            <person name="Gutensohn M."/>
            <person name="Harholt J."/>
            <person name="Hattori M."/>
            <person name="Heyl A."/>
            <person name="Hirai T."/>
            <person name="Hiwatashi Y."/>
            <person name="Ishikawa M."/>
            <person name="Iwata M."/>
            <person name="Karol K.G."/>
            <person name="Koehler B."/>
            <person name="Kolukisaoglu U."/>
            <person name="Kubo M."/>
            <person name="Kurata T."/>
            <person name="Lalonde S."/>
            <person name="Li K."/>
            <person name="Li Y."/>
            <person name="Litt A."/>
            <person name="Lyons E."/>
            <person name="Manning G."/>
            <person name="Maruyama T."/>
            <person name="Michael T.P."/>
            <person name="Mikami K."/>
            <person name="Miyazaki S."/>
            <person name="Morinaga S."/>
            <person name="Murata T."/>
            <person name="Mueller-Roeber B."/>
            <person name="Nelson D.R."/>
            <person name="Obara M."/>
            <person name="Oguri Y."/>
            <person name="Olmstead R.G."/>
            <person name="Onodera N."/>
            <person name="Petersen B.L."/>
            <person name="Pils B."/>
            <person name="Prigge M."/>
            <person name="Rensing S.A."/>
            <person name="Riano-Pachon D.M."/>
            <person name="Roberts A.W."/>
            <person name="Sato Y."/>
            <person name="Scheller H.V."/>
            <person name="Schulz B."/>
            <person name="Schulz C."/>
            <person name="Shakirov E.V."/>
            <person name="Shibagaki N."/>
            <person name="Shinohara N."/>
            <person name="Shippen D.E."/>
            <person name="Soerensen I."/>
            <person name="Sotooka R."/>
            <person name="Sugimoto N."/>
            <person name="Sugita M."/>
            <person name="Sumikawa N."/>
            <person name="Tanurdzic M."/>
            <person name="Theissen G."/>
            <person name="Ulvskov P."/>
            <person name="Wakazuki S."/>
            <person name="Weng J.K."/>
            <person name="Willats W.W."/>
            <person name="Wipf D."/>
            <person name="Wolf P.G."/>
            <person name="Yang L."/>
            <person name="Zimmer A.D."/>
            <person name="Zhu Q."/>
            <person name="Mitros T."/>
            <person name="Hellsten U."/>
            <person name="Loque D."/>
            <person name="Otillar R."/>
            <person name="Salamov A."/>
            <person name="Schmutz J."/>
            <person name="Shapiro H."/>
            <person name="Lindquist E."/>
            <person name="Lucas S."/>
            <person name="Rokhsar D."/>
            <person name="Grigoriev I.V."/>
        </authorList>
    </citation>
    <scope>NUCLEOTIDE SEQUENCE [LARGE SCALE GENOMIC DNA]</scope>
</reference>
<dbReference type="Proteomes" id="UP000001514">
    <property type="component" value="Unassembled WGS sequence"/>
</dbReference>
<evidence type="ECO:0008006" key="4">
    <source>
        <dbReference type="Google" id="ProtNLM"/>
    </source>
</evidence>
<dbReference type="KEGG" id="smo:SELMODRAFT_442927"/>
<dbReference type="HOGENOM" id="CLU_761635_0_0_1"/>
<feature type="transmembrane region" description="Helical" evidence="1">
    <location>
        <begin position="340"/>
        <end position="361"/>
    </location>
</feature>
<name>D8RX87_SELML</name>
<keyword evidence="1" id="KW-0472">Membrane</keyword>
<keyword evidence="1" id="KW-1133">Transmembrane helix</keyword>
<dbReference type="AlphaFoldDB" id="D8RX87"/>
<evidence type="ECO:0000256" key="1">
    <source>
        <dbReference type="SAM" id="Phobius"/>
    </source>
</evidence>
<dbReference type="SUPFAM" id="SSF64484">
    <property type="entry name" value="beta and beta-prime subunits of DNA dependent RNA-polymerase"/>
    <property type="match status" value="1"/>
</dbReference>
<proteinExistence type="predicted"/>
<gene>
    <name evidence="2" type="ORF">SELMODRAFT_442927</name>
</gene>
<dbReference type="EMBL" id="GL377593">
    <property type="protein sequence ID" value="EFJ23394.1"/>
    <property type="molecule type" value="Genomic_DNA"/>
</dbReference>
<dbReference type="eggNOG" id="ENOG502SNCB">
    <property type="taxonomic scope" value="Eukaryota"/>
</dbReference>
<evidence type="ECO:0000313" key="3">
    <source>
        <dbReference type="Proteomes" id="UP000001514"/>
    </source>
</evidence>